<evidence type="ECO:0000259" key="1">
    <source>
        <dbReference type="Pfam" id="PF13349"/>
    </source>
</evidence>
<accession>A0A374P4M8</accession>
<dbReference type="InterPro" id="IPR025164">
    <property type="entry name" value="Toastrack_DUF4097"/>
</dbReference>
<dbReference type="AlphaFoldDB" id="A0A374P4M8"/>
<dbReference type="Proteomes" id="UP000263014">
    <property type="component" value="Unassembled WGS sequence"/>
</dbReference>
<reference evidence="2 3" key="1">
    <citation type="submission" date="2018-08" db="EMBL/GenBank/DDBJ databases">
        <title>A genome reference for cultivated species of the human gut microbiota.</title>
        <authorList>
            <person name="Zou Y."/>
            <person name="Xue W."/>
            <person name="Luo G."/>
        </authorList>
    </citation>
    <scope>NUCLEOTIDE SEQUENCE [LARGE SCALE GENOMIC DNA]</scope>
    <source>
        <strain evidence="2 3">TM09-12</strain>
    </source>
</reference>
<proteinExistence type="predicted"/>
<evidence type="ECO:0000313" key="3">
    <source>
        <dbReference type="Proteomes" id="UP000263014"/>
    </source>
</evidence>
<feature type="domain" description="DUF4097" evidence="1">
    <location>
        <begin position="55"/>
        <end position="316"/>
    </location>
</feature>
<protein>
    <recommendedName>
        <fullName evidence="1">DUF4097 domain-containing protein</fullName>
    </recommendedName>
</protein>
<evidence type="ECO:0000313" key="2">
    <source>
        <dbReference type="EMBL" id="RGJ02137.1"/>
    </source>
</evidence>
<sequence>MNNSFSKEGEVFIMKMKRKIINGMLMAACLFTLSGCSHSTPAQVANELQFNLNGISDVTISYDEENVTFYQSENDALIIKEYMTENKSRYYADVKQDSGSIHVSEGGKPFLKSNFTRYIEVYLPQEYQANLTVTTTNGNIDMSDLALDLNSLRIDSTAGTVQLDDANASIVHLSSTSGELDLGNITGEQIRLDTTSGKVTCVELNGAVTYTSTSGDIVVKSAVGSGSYRSNNSGNLKVTYTEVTGDLSFFNKNGGIELTLPQDLEFEFEATTKNGSVSTSFQGSISIDGRTTRGTVGNTPTATVKTETNNGNITVTQ</sequence>
<dbReference type="Pfam" id="PF13349">
    <property type="entry name" value="DUF4097"/>
    <property type="match status" value="1"/>
</dbReference>
<gene>
    <name evidence="2" type="ORF">DXD79_18310</name>
</gene>
<organism evidence="2 3">
    <name type="scientific">Hungatella hathewayi</name>
    <dbReference type="NCBI Taxonomy" id="154046"/>
    <lineage>
        <taxon>Bacteria</taxon>
        <taxon>Bacillati</taxon>
        <taxon>Bacillota</taxon>
        <taxon>Clostridia</taxon>
        <taxon>Lachnospirales</taxon>
        <taxon>Lachnospiraceae</taxon>
        <taxon>Hungatella</taxon>
    </lineage>
</organism>
<dbReference type="EMBL" id="QSON01000008">
    <property type="protein sequence ID" value="RGJ02137.1"/>
    <property type="molecule type" value="Genomic_DNA"/>
</dbReference>
<name>A0A374P4M8_9FIRM</name>
<comment type="caution">
    <text evidence="2">The sequence shown here is derived from an EMBL/GenBank/DDBJ whole genome shotgun (WGS) entry which is preliminary data.</text>
</comment>